<evidence type="ECO:0000313" key="2">
    <source>
        <dbReference type="EMBL" id="EGX92960.1"/>
    </source>
</evidence>
<feature type="region of interest" description="Disordered" evidence="1">
    <location>
        <begin position="26"/>
        <end position="51"/>
    </location>
</feature>
<evidence type="ECO:0000256" key="1">
    <source>
        <dbReference type="SAM" id="MobiDB-lite"/>
    </source>
</evidence>
<evidence type="ECO:0000313" key="3">
    <source>
        <dbReference type="Proteomes" id="UP000001610"/>
    </source>
</evidence>
<feature type="compositionally biased region" description="Polar residues" evidence="1">
    <location>
        <begin position="33"/>
        <end position="50"/>
    </location>
</feature>
<dbReference type="InParanoid" id="G3JEE7"/>
<name>G3JEE7_CORMM</name>
<dbReference type="GeneID" id="18166355"/>
<keyword evidence="3" id="KW-1185">Reference proteome</keyword>
<dbReference type="VEuPathDB" id="FungiDB:CCM_04332"/>
<proteinExistence type="predicted"/>
<gene>
    <name evidence="2" type="ORF">CCM_04332</name>
</gene>
<sequence length="306" mass="33248">MLPVTSFFRIFKRTVVTNRPMLTKLLNRHKSQDTPTRPQENTATARSGATGQMDRSALSGGLFANTPPLPLEGAPLPVIDMYIEPATIRCRAGMDMNWGTNCRASSAADLCLYSLVHARRASPCGKQALMVCESSTDIDTILIRAKGQGRVSNVTYAFGVATATTNSACWPTSAGVTEDVATTDIAGAPDGQERQFGRREAREDNVTRQMQKGCESCNPKHPLHNHRQQQKSQSRPRGQARGNAHTGILSRYEDTTTITTITAATVAARRTSYPASSLLETTALLSDGRPGMSLLRAGWLGQLFFF</sequence>
<dbReference type="HOGENOM" id="CLU_909170_0_0_1"/>
<dbReference type="EMBL" id="JH126401">
    <property type="protein sequence ID" value="EGX92960.1"/>
    <property type="molecule type" value="Genomic_DNA"/>
</dbReference>
<reference evidence="2 3" key="1">
    <citation type="journal article" date="2011" name="Genome Biol.">
        <title>Genome sequence of the insect pathogenic fungus Cordyceps militaris, a valued traditional Chinese medicine.</title>
        <authorList>
            <person name="Zheng P."/>
            <person name="Xia Y."/>
            <person name="Xiao G."/>
            <person name="Xiong C."/>
            <person name="Hu X."/>
            <person name="Zhang S."/>
            <person name="Zheng H."/>
            <person name="Huang Y."/>
            <person name="Zhou Y."/>
            <person name="Wang S."/>
            <person name="Zhao G.P."/>
            <person name="Liu X."/>
            <person name="St Leger R.J."/>
            <person name="Wang C."/>
        </authorList>
    </citation>
    <scope>NUCLEOTIDE SEQUENCE [LARGE SCALE GENOMIC DNA]</scope>
    <source>
        <strain evidence="2 3">CM01</strain>
    </source>
</reference>
<dbReference type="RefSeq" id="XP_006669543.1">
    <property type="nucleotide sequence ID" value="XM_006669480.1"/>
</dbReference>
<organism evidence="2 3">
    <name type="scientific">Cordyceps militaris (strain CM01)</name>
    <name type="common">Caterpillar fungus</name>
    <dbReference type="NCBI Taxonomy" id="983644"/>
    <lineage>
        <taxon>Eukaryota</taxon>
        <taxon>Fungi</taxon>
        <taxon>Dikarya</taxon>
        <taxon>Ascomycota</taxon>
        <taxon>Pezizomycotina</taxon>
        <taxon>Sordariomycetes</taxon>
        <taxon>Hypocreomycetidae</taxon>
        <taxon>Hypocreales</taxon>
        <taxon>Cordycipitaceae</taxon>
        <taxon>Cordyceps</taxon>
    </lineage>
</organism>
<dbReference type="AlphaFoldDB" id="G3JEE7"/>
<dbReference type="KEGG" id="cmt:CCM_04332"/>
<protein>
    <submittedName>
        <fullName evidence="2">Uncharacterized protein</fullName>
    </submittedName>
</protein>
<feature type="region of interest" description="Disordered" evidence="1">
    <location>
        <begin position="198"/>
        <end position="249"/>
    </location>
</feature>
<dbReference type="Proteomes" id="UP000001610">
    <property type="component" value="Unassembled WGS sequence"/>
</dbReference>
<accession>G3JEE7</accession>